<dbReference type="RefSeq" id="WP_145066425.1">
    <property type="nucleotide sequence ID" value="NZ_CP036287.1"/>
</dbReference>
<keyword evidence="8" id="KW-1185">Reference proteome</keyword>
<dbReference type="NCBIfam" id="TIGR02094">
    <property type="entry name" value="more_P_ylases"/>
    <property type="match status" value="1"/>
</dbReference>
<reference evidence="7 8" key="1">
    <citation type="submission" date="2019-02" db="EMBL/GenBank/DDBJ databases">
        <title>Deep-cultivation of Planctomycetes and their phenomic and genomic characterization uncovers novel biology.</title>
        <authorList>
            <person name="Wiegand S."/>
            <person name="Jogler M."/>
            <person name="Boedeker C."/>
            <person name="Pinto D."/>
            <person name="Vollmers J."/>
            <person name="Rivas-Marin E."/>
            <person name="Kohn T."/>
            <person name="Peeters S.H."/>
            <person name="Heuer A."/>
            <person name="Rast P."/>
            <person name="Oberbeckmann S."/>
            <person name="Bunk B."/>
            <person name="Jeske O."/>
            <person name="Meyerdierks A."/>
            <person name="Storesund J.E."/>
            <person name="Kallscheuer N."/>
            <person name="Luecker S."/>
            <person name="Lage O.M."/>
            <person name="Pohl T."/>
            <person name="Merkel B.J."/>
            <person name="Hornburger P."/>
            <person name="Mueller R.-W."/>
            <person name="Bruemmer F."/>
            <person name="Labrenz M."/>
            <person name="Spormann A.M."/>
            <person name="Op den Camp H."/>
            <person name="Overmann J."/>
            <person name="Amann R."/>
            <person name="Jetten M.S.M."/>
            <person name="Mascher T."/>
            <person name="Medema M.H."/>
            <person name="Devos D.P."/>
            <person name="Kaster A.-K."/>
            <person name="Ovreas L."/>
            <person name="Rohde M."/>
            <person name="Galperin M.Y."/>
            <person name="Jogler C."/>
        </authorList>
    </citation>
    <scope>NUCLEOTIDE SEQUENCE [LARGE SCALE GENOMIC DNA]</scope>
    <source>
        <strain evidence="7 8">Pla133</strain>
    </source>
</reference>
<keyword evidence="3" id="KW-0021">Allosteric enzyme</keyword>
<feature type="domain" description="DUF3417" evidence="6">
    <location>
        <begin position="29"/>
        <end position="132"/>
    </location>
</feature>
<dbReference type="PANTHER" id="PTHR42655">
    <property type="entry name" value="GLYCOGEN PHOSPHORYLASE"/>
    <property type="match status" value="1"/>
</dbReference>
<comment type="similarity">
    <text evidence="2">Belongs to the glycogen phosphorylase family.</text>
</comment>
<feature type="region of interest" description="Disordered" evidence="5">
    <location>
        <begin position="1"/>
        <end position="22"/>
    </location>
</feature>
<dbReference type="Proteomes" id="UP000316921">
    <property type="component" value="Chromosome"/>
</dbReference>
<dbReference type="GO" id="GO:0030170">
    <property type="term" value="F:pyridoxal phosphate binding"/>
    <property type="evidence" value="ECO:0007669"/>
    <property type="project" value="InterPro"/>
</dbReference>
<dbReference type="Pfam" id="PF11897">
    <property type="entry name" value="DUF3417"/>
    <property type="match status" value="1"/>
</dbReference>
<evidence type="ECO:0000256" key="1">
    <source>
        <dbReference type="ARBA" id="ARBA00001275"/>
    </source>
</evidence>
<dbReference type="KEGG" id="pbap:Pla133_29670"/>
<dbReference type="PIRSF" id="PIRSF000460">
    <property type="entry name" value="Pprylas_GlgP"/>
    <property type="match status" value="1"/>
</dbReference>
<name>A0A518BLM5_9BACT</name>
<feature type="modified residue" description="N6-(pyridoxal phosphate)lysine" evidence="4">
    <location>
        <position position="612"/>
    </location>
</feature>
<evidence type="ECO:0000256" key="3">
    <source>
        <dbReference type="ARBA" id="ARBA00022533"/>
    </source>
</evidence>
<dbReference type="EMBL" id="CP036287">
    <property type="protein sequence ID" value="QDU67878.1"/>
    <property type="molecule type" value="Genomic_DNA"/>
</dbReference>
<dbReference type="InterPro" id="IPR000811">
    <property type="entry name" value="Glyco_trans_35"/>
</dbReference>
<dbReference type="PANTHER" id="PTHR42655:SF1">
    <property type="entry name" value="GLYCOGEN PHOSPHORYLASE"/>
    <property type="match status" value="1"/>
</dbReference>
<organism evidence="7 8">
    <name type="scientific">Engelhardtia mirabilis</name>
    <dbReference type="NCBI Taxonomy" id="2528011"/>
    <lineage>
        <taxon>Bacteria</taxon>
        <taxon>Pseudomonadati</taxon>
        <taxon>Planctomycetota</taxon>
        <taxon>Planctomycetia</taxon>
        <taxon>Planctomycetia incertae sedis</taxon>
        <taxon>Engelhardtia</taxon>
    </lineage>
</organism>
<dbReference type="AlphaFoldDB" id="A0A518BLM5"/>
<feature type="compositionally biased region" description="Basic residues" evidence="5">
    <location>
        <begin position="1"/>
        <end position="16"/>
    </location>
</feature>
<dbReference type="InterPro" id="IPR011834">
    <property type="entry name" value="Agluc_phsphrylas"/>
</dbReference>
<proteinExistence type="inferred from homology"/>
<dbReference type="Gene3D" id="3.40.50.2000">
    <property type="entry name" value="Glycogen Phosphorylase B"/>
    <property type="match status" value="3"/>
</dbReference>
<accession>A0A518BLM5</accession>
<dbReference type="Pfam" id="PF00343">
    <property type="entry name" value="Phosphorylase"/>
    <property type="match status" value="1"/>
</dbReference>
<sequence length="719" mass="80327">MTPKKRATGRTSKKSARQSAAATNDLRTRLEVIARDLLWTWTPSAQALFAQIDPLQWEATKQSPLGVLGRVNPERFAALEADRGYLARVKAVEAERAAYYRAKTWHAREAKGARRRMQVAYLCSEYAVHESLQQYSGGLGVLAGDHLKSASDLGVPLVAVGLLYQHGYYIQEFDAKGATRVLYPRYEFGGLPIEDTGVDIAVPIGRRKVNVRVWKQQVGRVPIYLLDADRQGNRPEDRQLTEGLYKGEPDLRLRQQVLLGVGGILALEAVGESPTVFHLNEGHAAFASLERMRTAMQGGESFERALEQVKRSTVFTTHTPVPAGHDRYDPKDVWEYLRPTAAPLGLDAQSLADMGRVEPGDRSEQLCMTVLALRTAAHVNGVSALHGRVSREMWARVYPQATSVEEVPIGHITNGVHTRTWLSPAAGDVYERWLKPDWNAAGPDDDPWARAADIPDEELWALRRRLRSELVQFVRTRLRRQAMGRGADAVEAAIASEAFDRDVLTIGFARRFATYKRAPLIFRDPERLAAILDHAKRPVQLVFAGKAHPRDKAGQAYAQTIHEFTRDARFVGRVALIEEYDMQVGRALTSGCDVWLNNPIRPHEASGTSGMKPPLHGGINLSILDGWWPESYDGTNGWAIGDGKERDDQEAQDAADAEDLYRLLEKQVAPEFYRRDKDGLPRAWIARARASLTKVPRQFSTHRMVADYVRQAYWPAAGG</sequence>
<evidence type="ECO:0000256" key="4">
    <source>
        <dbReference type="PIRSR" id="PIRSR000460-1"/>
    </source>
</evidence>
<dbReference type="InterPro" id="IPR024517">
    <property type="entry name" value="Glycogen_phosphorylase_DUF3417"/>
</dbReference>
<keyword evidence="4" id="KW-0663">Pyridoxal phosphate</keyword>
<evidence type="ECO:0000256" key="5">
    <source>
        <dbReference type="SAM" id="MobiDB-lite"/>
    </source>
</evidence>
<evidence type="ECO:0000256" key="2">
    <source>
        <dbReference type="ARBA" id="ARBA00006047"/>
    </source>
</evidence>
<gene>
    <name evidence="7" type="ORF">Pla133_29670</name>
</gene>
<evidence type="ECO:0000259" key="6">
    <source>
        <dbReference type="Pfam" id="PF11897"/>
    </source>
</evidence>
<dbReference type="SUPFAM" id="SSF53756">
    <property type="entry name" value="UDP-Glycosyltransferase/glycogen phosphorylase"/>
    <property type="match status" value="1"/>
</dbReference>
<dbReference type="GO" id="GO:0008184">
    <property type="term" value="F:glycogen phosphorylase activity"/>
    <property type="evidence" value="ECO:0007669"/>
    <property type="project" value="InterPro"/>
</dbReference>
<comment type="catalytic activity">
    <reaction evidence="1">
        <text>[(1-&gt;4)-alpha-D-glucosyl](n) + phosphate = [(1-&gt;4)-alpha-D-glucosyl](n-1) + alpha-D-glucose 1-phosphate</text>
        <dbReference type="Rhea" id="RHEA:41732"/>
        <dbReference type="Rhea" id="RHEA-COMP:9584"/>
        <dbReference type="Rhea" id="RHEA-COMP:9586"/>
        <dbReference type="ChEBI" id="CHEBI:15444"/>
        <dbReference type="ChEBI" id="CHEBI:43474"/>
        <dbReference type="ChEBI" id="CHEBI:58601"/>
        <dbReference type="EC" id="2.4.1.1"/>
    </reaction>
</comment>
<dbReference type="GO" id="GO:0005975">
    <property type="term" value="P:carbohydrate metabolic process"/>
    <property type="evidence" value="ECO:0007669"/>
    <property type="project" value="InterPro"/>
</dbReference>
<evidence type="ECO:0000313" key="8">
    <source>
        <dbReference type="Proteomes" id="UP000316921"/>
    </source>
</evidence>
<protein>
    <submittedName>
        <fullName evidence="7">Carbohydrate phosphorylase</fullName>
    </submittedName>
</protein>
<evidence type="ECO:0000313" key="7">
    <source>
        <dbReference type="EMBL" id="QDU67878.1"/>
    </source>
</evidence>
<dbReference type="InterPro" id="IPR052182">
    <property type="entry name" value="Glycogen/Maltodextrin_Phosph"/>
</dbReference>